<keyword evidence="3" id="KW-0969">Cilium</keyword>
<evidence type="ECO:0000259" key="2">
    <source>
        <dbReference type="Pfam" id="PF01052"/>
    </source>
</evidence>
<organism evidence="3 4">
    <name type="scientific">Novosphingobium aureum</name>
    <dbReference type="NCBI Taxonomy" id="2792964"/>
    <lineage>
        <taxon>Bacteria</taxon>
        <taxon>Pseudomonadati</taxon>
        <taxon>Pseudomonadota</taxon>
        <taxon>Alphaproteobacteria</taxon>
        <taxon>Sphingomonadales</taxon>
        <taxon>Sphingomonadaceae</taxon>
        <taxon>Novosphingobium</taxon>
    </lineage>
</organism>
<evidence type="ECO:0000313" key="4">
    <source>
        <dbReference type="Proteomes" id="UP000617634"/>
    </source>
</evidence>
<dbReference type="InterPro" id="IPR001543">
    <property type="entry name" value="FliN-like_C"/>
</dbReference>
<name>A0A931MK59_9SPHN</name>
<dbReference type="RefSeq" id="WP_197160985.1">
    <property type="nucleotide sequence ID" value="NZ_JADZGI010000001.1"/>
</dbReference>
<comment type="caution">
    <text evidence="3">The sequence shown here is derived from an EMBL/GenBank/DDBJ whole genome shotgun (WGS) entry which is preliminary data.</text>
</comment>
<protein>
    <submittedName>
        <fullName evidence="3">FliM/FliN family flagellar motor switch protein</fullName>
    </submittedName>
</protein>
<feature type="compositionally biased region" description="Basic residues" evidence="1">
    <location>
        <begin position="229"/>
        <end position="238"/>
    </location>
</feature>
<dbReference type="EMBL" id="JADZGI010000001">
    <property type="protein sequence ID" value="MBH0112119.1"/>
    <property type="molecule type" value="Genomic_DNA"/>
</dbReference>
<sequence>MTGSPPPPSSARARRSAKHSADLLGAPPAIDELVPALSFLGEKLARLLPAPLARVTGGEPPVVRIGMPMDCTLGAIQSEIETLAMHSLIVLGPKALPMLATFEAPPLFRLVDRAYGGRGAVPDPLPEAFPLSAELLLSRIEGALAEALAGALAGAQKPSGETTADERLAVRSLRRDTSLRQLDPFARHSELLRIVIDIEEPGSAGDSSEPLSLALAFPLATLAEALPAPKRHRHRSGPRRSVPPNAEPFASMPIELTAVLVDMPMSMRRLSLLRPGDVLPVAVARAVPLQVDGRTIATGSVGELDDRIAVQLGQAF</sequence>
<dbReference type="AlphaFoldDB" id="A0A931MK59"/>
<reference evidence="3" key="1">
    <citation type="submission" date="2020-11" db="EMBL/GenBank/DDBJ databases">
        <title>Novosphingobium aureum sp. nov., a marine bacterium isolated from sediment of a salt flat.</title>
        <authorList>
            <person name="Yoo Y."/>
            <person name="Kim J.-J."/>
        </authorList>
    </citation>
    <scope>NUCLEOTIDE SEQUENCE</scope>
    <source>
        <strain evidence="3">YJ-S2-02</strain>
    </source>
</reference>
<dbReference type="Pfam" id="PF01052">
    <property type="entry name" value="FliMN_C"/>
    <property type="match status" value="1"/>
</dbReference>
<feature type="domain" description="Flagellar motor switch protein FliN-like C-terminal" evidence="2">
    <location>
        <begin position="251"/>
        <end position="312"/>
    </location>
</feature>
<feature type="region of interest" description="Disordered" evidence="1">
    <location>
        <begin position="227"/>
        <end position="246"/>
    </location>
</feature>
<evidence type="ECO:0000313" key="3">
    <source>
        <dbReference type="EMBL" id="MBH0112119.1"/>
    </source>
</evidence>
<keyword evidence="4" id="KW-1185">Reference proteome</keyword>
<accession>A0A931MK59</accession>
<gene>
    <name evidence="3" type="ORF">I5E68_04020</name>
</gene>
<evidence type="ECO:0000256" key="1">
    <source>
        <dbReference type="SAM" id="MobiDB-lite"/>
    </source>
</evidence>
<dbReference type="Proteomes" id="UP000617634">
    <property type="component" value="Unassembled WGS sequence"/>
</dbReference>
<keyword evidence="3" id="KW-0282">Flagellum</keyword>
<dbReference type="SUPFAM" id="SSF101801">
    <property type="entry name" value="Surface presentation of antigens (SPOA)"/>
    <property type="match status" value="1"/>
</dbReference>
<proteinExistence type="predicted"/>
<dbReference type="Gene3D" id="2.30.330.10">
    <property type="entry name" value="SpoA-like"/>
    <property type="match status" value="1"/>
</dbReference>
<keyword evidence="3" id="KW-0966">Cell projection</keyword>
<dbReference type="InterPro" id="IPR036429">
    <property type="entry name" value="SpoA-like_sf"/>
</dbReference>